<keyword evidence="2" id="KW-0808">Transferase</keyword>
<evidence type="ECO:0000313" key="2">
    <source>
        <dbReference type="EMBL" id="MFC3163709.1"/>
    </source>
</evidence>
<keyword evidence="2" id="KW-0418">Kinase</keyword>
<dbReference type="Proteomes" id="UP001595647">
    <property type="component" value="Unassembled WGS sequence"/>
</dbReference>
<sequence>MRRFLAAAAALLFSADLAFSATLIFPSDAPVALITIPDSWKPEETETGVDAVSDDEGVYFSVDVAGDDNMETIITDAFKYLEENGVKADPATQKDTKDTLNGMPFEAIDWSGTDEEGPVSIGVGILGVKADKLLVITYWGAKDREDRNMPEVGKILASIKAAN</sequence>
<accession>A0ABV7HZB0</accession>
<gene>
    <name evidence="2" type="ORF">ACFOHV_10515</name>
</gene>
<dbReference type="GO" id="GO:0016301">
    <property type="term" value="F:kinase activity"/>
    <property type="evidence" value="ECO:0007669"/>
    <property type="project" value="UniProtKB-KW"/>
</dbReference>
<dbReference type="EMBL" id="JBHRTG010000009">
    <property type="protein sequence ID" value="MFC3163709.1"/>
    <property type="molecule type" value="Genomic_DNA"/>
</dbReference>
<proteinExistence type="predicted"/>
<name>A0ABV7HZB0_9HYPH</name>
<dbReference type="RefSeq" id="WP_182304885.1">
    <property type="nucleotide sequence ID" value="NZ_CP059896.1"/>
</dbReference>
<feature type="chain" id="PRO_5047381101" evidence="1">
    <location>
        <begin position="21"/>
        <end position="163"/>
    </location>
</feature>
<evidence type="ECO:0000256" key="1">
    <source>
        <dbReference type="SAM" id="SignalP"/>
    </source>
</evidence>
<protein>
    <submittedName>
        <fullName evidence="2">Histidine kinase</fullName>
    </submittedName>
</protein>
<feature type="signal peptide" evidence="1">
    <location>
        <begin position="1"/>
        <end position="20"/>
    </location>
</feature>
<reference evidence="3" key="1">
    <citation type="journal article" date="2019" name="Int. J. Syst. Evol. Microbiol.">
        <title>The Global Catalogue of Microorganisms (GCM) 10K type strain sequencing project: providing services to taxonomists for standard genome sequencing and annotation.</title>
        <authorList>
            <consortium name="The Broad Institute Genomics Platform"/>
            <consortium name="The Broad Institute Genome Sequencing Center for Infectious Disease"/>
            <person name="Wu L."/>
            <person name="Ma J."/>
        </authorList>
    </citation>
    <scope>NUCLEOTIDE SEQUENCE [LARGE SCALE GENOMIC DNA]</scope>
    <source>
        <strain evidence="3">KCTC 52231</strain>
    </source>
</reference>
<keyword evidence="1" id="KW-0732">Signal</keyword>
<comment type="caution">
    <text evidence="2">The sequence shown here is derived from an EMBL/GenBank/DDBJ whole genome shotgun (WGS) entry which is preliminary data.</text>
</comment>
<organism evidence="2 3">
    <name type="scientific">Ciceribacter thiooxidans</name>
    <dbReference type="NCBI Taxonomy" id="1969821"/>
    <lineage>
        <taxon>Bacteria</taxon>
        <taxon>Pseudomonadati</taxon>
        <taxon>Pseudomonadota</taxon>
        <taxon>Alphaproteobacteria</taxon>
        <taxon>Hyphomicrobiales</taxon>
        <taxon>Rhizobiaceae</taxon>
        <taxon>Ciceribacter</taxon>
    </lineage>
</organism>
<evidence type="ECO:0000313" key="3">
    <source>
        <dbReference type="Proteomes" id="UP001595647"/>
    </source>
</evidence>
<keyword evidence="3" id="KW-1185">Reference proteome</keyword>